<dbReference type="EMBL" id="FSRJ01000002">
    <property type="protein sequence ID" value="SIN84219.1"/>
    <property type="molecule type" value="Genomic_DNA"/>
</dbReference>
<evidence type="ECO:0000313" key="4">
    <source>
        <dbReference type="Proteomes" id="UP000184699"/>
    </source>
</evidence>
<protein>
    <recommendedName>
        <fullName evidence="2">DUF2510 domain-containing protein</fullName>
    </recommendedName>
</protein>
<dbReference type="OrthoDB" id="5008131at2"/>
<evidence type="ECO:0000256" key="1">
    <source>
        <dbReference type="SAM" id="MobiDB-lite"/>
    </source>
</evidence>
<evidence type="ECO:0000313" key="3">
    <source>
        <dbReference type="EMBL" id="SIN84219.1"/>
    </source>
</evidence>
<organism evidence="3 4">
    <name type="scientific">Agromyces cerinus subsp. cerinus</name>
    <dbReference type="NCBI Taxonomy" id="232089"/>
    <lineage>
        <taxon>Bacteria</taxon>
        <taxon>Bacillati</taxon>
        <taxon>Actinomycetota</taxon>
        <taxon>Actinomycetes</taxon>
        <taxon>Micrococcales</taxon>
        <taxon>Microbacteriaceae</taxon>
        <taxon>Agromyces</taxon>
    </lineage>
</organism>
<dbReference type="Pfam" id="PF10708">
    <property type="entry name" value="DUF2510"/>
    <property type="match status" value="1"/>
</dbReference>
<feature type="domain" description="DUF2510" evidence="2">
    <location>
        <begin position="18"/>
        <end position="40"/>
    </location>
</feature>
<dbReference type="Proteomes" id="UP000184699">
    <property type="component" value="Unassembled WGS sequence"/>
</dbReference>
<feature type="region of interest" description="Disordered" evidence="1">
    <location>
        <begin position="1"/>
        <end position="34"/>
    </location>
</feature>
<proteinExistence type="predicted"/>
<reference evidence="4" key="1">
    <citation type="submission" date="2016-11" db="EMBL/GenBank/DDBJ databases">
        <authorList>
            <person name="Varghese N."/>
            <person name="Submissions S."/>
        </authorList>
    </citation>
    <scope>NUCLEOTIDE SEQUENCE [LARGE SCALE GENOMIC DNA]</scope>
    <source>
        <strain evidence="4">DSM 8595</strain>
    </source>
</reference>
<dbReference type="AlphaFoldDB" id="A0A1N6EMA2"/>
<dbReference type="RefSeq" id="WP_074259560.1">
    <property type="nucleotide sequence ID" value="NZ_FSRJ01000002.1"/>
</dbReference>
<evidence type="ECO:0000259" key="2">
    <source>
        <dbReference type="Pfam" id="PF10708"/>
    </source>
</evidence>
<keyword evidence="4" id="KW-1185">Reference proteome</keyword>
<sequence>MSEPLAPPLTDDGLAEEGWYPDPETPGILRWWDGGSWSETDSKVDGDDGYPAWHPEFHRQFIRSALETVFVKVAARTWWR</sequence>
<dbReference type="InterPro" id="IPR018929">
    <property type="entry name" value="DUF2510"/>
</dbReference>
<gene>
    <name evidence="3" type="ORF">SAMN05443544_1291</name>
</gene>
<accession>A0A1N6EMA2</accession>
<name>A0A1N6EMA2_9MICO</name>